<organism evidence="1 2">
    <name type="scientific">Taxus chinensis</name>
    <name type="common">Chinese yew</name>
    <name type="synonym">Taxus wallichiana var. chinensis</name>
    <dbReference type="NCBI Taxonomy" id="29808"/>
    <lineage>
        <taxon>Eukaryota</taxon>
        <taxon>Viridiplantae</taxon>
        <taxon>Streptophyta</taxon>
        <taxon>Embryophyta</taxon>
        <taxon>Tracheophyta</taxon>
        <taxon>Spermatophyta</taxon>
        <taxon>Pinopsida</taxon>
        <taxon>Pinidae</taxon>
        <taxon>Conifers II</taxon>
        <taxon>Cupressales</taxon>
        <taxon>Taxaceae</taxon>
        <taxon>Taxus</taxon>
    </lineage>
</organism>
<dbReference type="EMBL" id="JAHRHJ020000005">
    <property type="protein sequence ID" value="KAH9315007.1"/>
    <property type="molecule type" value="Genomic_DNA"/>
</dbReference>
<feature type="non-terminal residue" evidence="1">
    <location>
        <position position="78"/>
    </location>
</feature>
<evidence type="ECO:0000313" key="1">
    <source>
        <dbReference type="EMBL" id="KAH9315007.1"/>
    </source>
</evidence>
<keyword evidence="2" id="KW-1185">Reference proteome</keyword>
<reference evidence="1 2" key="1">
    <citation type="journal article" date="2021" name="Nat. Plants">
        <title>The Taxus genome provides insights into paclitaxel biosynthesis.</title>
        <authorList>
            <person name="Xiong X."/>
            <person name="Gou J."/>
            <person name="Liao Q."/>
            <person name="Li Y."/>
            <person name="Zhou Q."/>
            <person name="Bi G."/>
            <person name="Li C."/>
            <person name="Du R."/>
            <person name="Wang X."/>
            <person name="Sun T."/>
            <person name="Guo L."/>
            <person name="Liang H."/>
            <person name="Lu P."/>
            <person name="Wu Y."/>
            <person name="Zhang Z."/>
            <person name="Ro D.K."/>
            <person name="Shang Y."/>
            <person name="Huang S."/>
            <person name="Yan J."/>
        </authorList>
    </citation>
    <scope>NUCLEOTIDE SEQUENCE [LARGE SCALE GENOMIC DNA]</scope>
    <source>
        <strain evidence="1">Ta-2019</strain>
    </source>
</reference>
<dbReference type="AlphaFoldDB" id="A0AA38LBV9"/>
<proteinExistence type="predicted"/>
<dbReference type="Proteomes" id="UP000824469">
    <property type="component" value="Unassembled WGS sequence"/>
</dbReference>
<gene>
    <name evidence="1" type="ORF">KI387_023634</name>
</gene>
<accession>A0AA38LBV9</accession>
<name>A0AA38LBV9_TAXCH</name>
<feature type="non-terminal residue" evidence="1">
    <location>
        <position position="1"/>
    </location>
</feature>
<sequence length="78" mass="9115">TTDEWQDLIRRVCTDTLMIPMERTRVEISMDVGEPSVAGRHNDIFSPIWHVARMESTLRIELTGYRTAERLMRSHSRG</sequence>
<evidence type="ECO:0000313" key="2">
    <source>
        <dbReference type="Proteomes" id="UP000824469"/>
    </source>
</evidence>
<protein>
    <submittedName>
        <fullName evidence="1">Uncharacterized protein</fullName>
    </submittedName>
</protein>
<comment type="caution">
    <text evidence="1">The sequence shown here is derived from an EMBL/GenBank/DDBJ whole genome shotgun (WGS) entry which is preliminary data.</text>
</comment>